<dbReference type="PANTHER" id="PTHR43546">
    <property type="entry name" value="UPF0173 METAL-DEPENDENT HYDROLASE MJ1163-RELATED"/>
    <property type="match status" value="1"/>
</dbReference>
<dbReference type="AlphaFoldDB" id="A0A1H8K1A7"/>
<dbReference type="SMART" id="SM00849">
    <property type="entry name" value="Lactamase_B"/>
    <property type="match status" value="1"/>
</dbReference>
<keyword evidence="4" id="KW-1185">Reference proteome</keyword>
<evidence type="ECO:0000256" key="1">
    <source>
        <dbReference type="ARBA" id="ARBA00022801"/>
    </source>
</evidence>
<dbReference type="InterPro" id="IPR036866">
    <property type="entry name" value="RibonucZ/Hydroxyglut_hydro"/>
</dbReference>
<accession>A0A1H8K1A7</accession>
<dbReference type="InterPro" id="IPR001279">
    <property type="entry name" value="Metallo-B-lactamas"/>
</dbReference>
<evidence type="ECO:0000259" key="2">
    <source>
        <dbReference type="SMART" id="SM00849"/>
    </source>
</evidence>
<dbReference type="Pfam" id="PF12706">
    <property type="entry name" value="Lactamase_B_2"/>
    <property type="match status" value="1"/>
</dbReference>
<evidence type="ECO:0000313" key="4">
    <source>
        <dbReference type="Proteomes" id="UP000198775"/>
    </source>
</evidence>
<gene>
    <name evidence="3" type="ORF">SAMN05216388_1005238</name>
</gene>
<dbReference type="OrthoDB" id="28313at2157"/>
<dbReference type="SUPFAM" id="SSF56281">
    <property type="entry name" value="Metallo-hydrolase/oxidoreductase"/>
    <property type="match status" value="1"/>
</dbReference>
<name>A0A1H8K1A7_9EURY</name>
<keyword evidence="1" id="KW-0378">Hydrolase</keyword>
<reference evidence="4" key="1">
    <citation type="submission" date="2016-10" db="EMBL/GenBank/DDBJ databases">
        <authorList>
            <person name="Varghese N."/>
            <person name="Submissions S."/>
        </authorList>
    </citation>
    <scope>NUCLEOTIDE SEQUENCE [LARGE SCALE GENOMIC DNA]</scope>
    <source>
        <strain evidence="4">IBRC-M 10043</strain>
    </source>
</reference>
<dbReference type="Proteomes" id="UP000198775">
    <property type="component" value="Unassembled WGS sequence"/>
</dbReference>
<organism evidence="3 4">
    <name type="scientific">Halorientalis persicus</name>
    <dbReference type="NCBI Taxonomy" id="1367881"/>
    <lineage>
        <taxon>Archaea</taxon>
        <taxon>Methanobacteriati</taxon>
        <taxon>Methanobacteriota</taxon>
        <taxon>Stenosarchaea group</taxon>
        <taxon>Halobacteria</taxon>
        <taxon>Halobacteriales</taxon>
        <taxon>Haloarculaceae</taxon>
        <taxon>Halorientalis</taxon>
    </lineage>
</organism>
<dbReference type="InterPro" id="IPR050114">
    <property type="entry name" value="UPF0173_UPF0282_UlaG_hydrolase"/>
</dbReference>
<proteinExistence type="predicted"/>
<dbReference type="EMBL" id="FOCX01000005">
    <property type="protein sequence ID" value="SEN86561.1"/>
    <property type="molecule type" value="Genomic_DNA"/>
</dbReference>
<dbReference type="RefSeq" id="WP_092658979.1">
    <property type="nucleotide sequence ID" value="NZ_FOCX01000005.1"/>
</dbReference>
<protein>
    <submittedName>
        <fullName evidence="3">L-ascorbate metabolism protein UlaG, beta-lactamase superfamily</fullName>
    </submittedName>
</protein>
<sequence length="241" mass="26271">MAAIQLLRHATLLLDLDETTFLVDPMLSEPGEIPPIPNSPNDRENPLVDLPDVDLEYDAVLVTHRHRDHFDDAAADQLPTDVPILCQPEEADDFREDGFSDVRGVEDSISFEGIDVTRTPARHGHGDLAEQMGPSSGYVLDGSRTLYLAGDTVWYEAVPETVDAHEPDAVVVNAGAAQFVEGEPITMTPEDVGEVRAHVPDDVPVIADHMEAINHCLAMREDLATAVEGVTIPENGERVQL</sequence>
<evidence type="ECO:0000313" key="3">
    <source>
        <dbReference type="EMBL" id="SEN86561.1"/>
    </source>
</evidence>
<dbReference type="PANTHER" id="PTHR43546:SF9">
    <property type="entry name" value="L-ASCORBATE-6-PHOSPHATE LACTONASE ULAG-RELATED"/>
    <property type="match status" value="1"/>
</dbReference>
<dbReference type="Gene3D" id="3.60.15.10">
    <property type="entry name" value="Ribonuclease Z/Hydroxyacylglutathione hydrolase-like"/>
    <property type="match status" value="1"/>
</dbReference>
<dbReference type="GO" id="GO:0016787">
    <property type="term" value="F:hydrolase activity"/>
    <property type="evidence" value="ECO:0007669"/>
    <property type="project" value="UniProtKB-KW"/>
</dbReference>
<feature type="domain" description="Metallo-beta-lactamase" evidence="2">
    <location>
        <begin position="7"/>
        <end position="209"/>
    </location>
</feature>